<dbReference type="AlphaFoldDB" id="A0A2A6CDN2"/>
<keyword evidence="2" id="KW-1185">Reference proteome</keyword>
<reference evidence="1" key="2">
    <citation type="submission" date="2022-06" db="UniProtKB">
        <authorList>
            <consortium name="EnsemblMetazoa"/>
        </authorList>
    </citation>
    <scope>IDENTIFICATION</scope>
    <source>
        <strain evidence="1">PS312</strain>
    </source>
</reference>
<protein>
    <submittedName>
        <fullName evidence="1">Uncharacterized protein</fullName>
    </submittedName>
</protein>
<organism evidence="1 2">
    <name type="scientific">Pristionchus pacificus</name>
    <name type="common">Parasitic nematode worm</name>
    <dbReference type="NCBI Taxonomy" id="54126"/>
    <lineage>
        <taxon>Eukaryota</taxon>
        <taxon>Metazoa</taxon>
        <taxon>Ecdysozoa</taxon>
        <taxon>Nematoda</taxon>
        <taxon>Chromadorea</taxon>
        <taxon>Rhabditida</taxon>
        <taxon>Rhabditina</taxon>
        <taxon>Diplogasteromorpha</taxon>
        <taxon>Diplogasteroidea</taxon>
        <taxon>Neodiplogasteridae</taxon>
        <taxon>Pristionchus</taxon>
    </lineage>
</organism>
<reference evidence="2" key="1">
    <citation type="journal article" date="2008" name="Nat. Genet.">
        <title>The Pristionchus pacificus genome provides a unique perspective on nematode lifestyle and parasitism.</title>
        <authorList>
            <person name="Dieterich C."/>
            <person name="Clifton S.W."/>
            <person name="Schuster L.N."/>
            <person name="Chinwalla A."/>
            <person name="Delehaunty K."/>
            <person name="Dinkelacker I."/>
            <person name="Fulton L."/>
            <person name="Fulton R."/>
            <person name="Godfrey J."/>
            <person name="Minx P."/>
            <person name="Mitreva M."/>
            <person name="Roeseler W."/>
            <person name="Tian H."/>
            <person name="Witte H."/>
            <person name="Yang S.P."/>
            <person name="Wilson R.K."/>
            <person name="Sommer R.J."/>
        </authorList>
    </citation>
    <scope>NUCLEOTIDE SEQUENCE [LARGE SCALE GENOMIC DNA]</scope>
    <source>
        <strain evidence="2">PS312</strain>
    </source>
</reference>
<evidence type="ECO:0000313" key="2">
    <source>
        <dbReference type="Proteomes" id="UP000005239"/>
    </source>
</evidence>
<evidence type="ECO:0000313" key="1">
    <source>
        <dbReference type="EnsemblMetazoa" id="PPA46315.1"/>
    </source>
</evidence>
<dbReference type="Proteomes" id="UP000005239">
    <property type="component" value="Unassembled WGS sequence"/>
</dbReference>
<name>A0A2A6CDN2_PRIPA</name>
<proteinExistence type="predicted"/>
<dbReference type="EnsemblMetazoa" id="PPA46315.1">
    <property type="protein sequence ID" value="PPA46315.1"/>
    <property type="gene ID" value="WBGene00284684"/>
</dbReference>
<accession>A0A8R1Z5P4</accession>
<sequence length="79" mass="8660">MIAKIFENKKDTHLVDLSGSVECSEHCVASSDVVNTYLLGVRRRGGGGVGLHRRGVSVVLQLHRLTLQLLVDCVLQQSF</sequence>
<accession>A0A2A6CDN2</accession>
<gene>
    <name evidence="1" type="primary">WBGene00284684</name>
</gene>